<accession>A0A1S4D9J7</accession>
<name>A0A1S4D9J7_TOBAC</name>
<dbReference type="GO" id="GO:0046872">
    <property type="term" value="F:metal ion binding"/>
    <property type="evidence" value="ECO:0007669"/>
    <property type="project" value="UniProtKB-UniRule"/>
</dbReference>
<dbReference type="GO" id="GO:0004722">
    <property type="term" value="F:protein serine/threonine phosphatase activity"/>
    <property type="evidence" value="ECO:0000318"/>
    <property type="project" value="GO_Central"/>
</dbReference>
<comment type="cofactor">
    <cofactor evidence="1">
        <name>Mn(2+)</name>
        <dbReference type="ChEBI" id="CHEBI:29035"/>
    </cofactor>
</comment>
<keyword evidence="2" id="KW-1185">Reference proteome</keyword>
<proteinExistence type="inferred from homology"/>
<dbReference type="KEGG" id="nta:107827461"/>
<evidence type="ECO:0000313" key="2">
    <source>
        <dbReference type="Proteomes" id="UP000790787"/>
    </source>
</evidence>
<dbReference type="PANTHER" id="PTHR12320">
    <property type="entry name" value="PROTEIN PHOSPHATASE 2C"/>
    <property type="match status" value="1"/>
</dbReference>
<dbReference type="PROSITE" id="PS51746">
    <property type="entry name" value="PPM_2"/>
    <property type="match status" value="1"/>
</dbReference>
<sequence length="378" mass="41394">MATEIVHNKKRLITESESDDTEILTKKQRLMEKSELDFIQFLLCPEDLTTSFDITTDDPVPNIIPIFNFCSQEENKDTSNAGGTTRMVAGSFYIPKTNEQKPLGEDAHFICAEEQTIGVADGVGGWAKKGIDSGKYSKELMENAELSIHKQKQQDKSSTANIDLIKVLNEAFLNTKAMGSSTACMLTLADDTLHAVNVGDSGFVVIRDGVIVYKSEIQQSRFNCPFQLGNSKHSNDPSVAEKISFPVKAGDIIVMGTDGLFDNVHDFQLEVVVNNGVDLWESDAPDTLAWRIAQYALENSKSTELYTPFAGECFKAGLEHSGGNYGDEGLLRLSAPPPKRRQGKGIAPIVSTPTYNLRVVGSSHQRSNSSKTGEGNKF</sequence>
<comment type="catalytic activity">
    <reaction evidence="1">
        <text>O-phospho-L-seryl-[protein] + H2O = L-seryl-[protein] + phosphate</text>
        <dbReference type="Rhea" id="RHEA:20629"/>
        <dbReference type="Rhea" id="RHEA-COMP:9863"/>
        <dbReference type="Rhea" id="RHEA-COMP:11604"/>
        <dbReference type="ChEBI" id="CHEBI:15377"/>
        <dbReference type="ChEBI" id="CHEBI:29999"/>
        <dbReference type="ChEBI" id="CHEBI:43474"/>
        <dbReference type="ChEBI" id="CHEBI:83421"/>
        <dbReference type="EC" id="3.1.3.16"/>
    </reaction>
</comment>
<dbReference type="Gene3D" id="3.60.40.10">
    <property type="entry name" value="PPM-type phosphatase domain"/>
    <property type="match status" value="1"/>
</dbReference>
<dbReference type="SMART" id="SM00331">
    <property type="entry name" value="PP2C_SIG"/>
    <property type="match status" value="1"/>
</dbReference>
<keyword evidence="1" id="KW-0378">Hydrolase</keyword>
<dbReference type="SUPFAM" id="SSF81606">
    <property type="entry name" value="PP2C-like"/>
    <property type="match status" value="1"/>
</dbReference>
<dbReference type="AlphaFoldDB" id="A0A1S4D9J7"/>
<dbReference type="SMART" id="SM00332">
    <property type="entry name" value="PP2Cc"/>
    <property type="match status" value="1"/>
</dbReference>
<dbReference type="EC" id="3.1.3.16" evidence="1"/>
<evidence type="ECO:0000256" key="1">
    <source>
        <dbReference type="RuleBase" id="RU366020"/>
    </source>
</evidence>
<dbReference type="Proteomes" id="UP000790787">
    <property type="component" value="Chromosome 7"/>
</dbReference>
<dbReference type="InterPro" id="IPR036457">
    <property type="entry name" value="PPM-type-like_dom_sf"/>
</dbReference>
<dbReference type="InterPro" id="IPR039123">
    <property type="entry name" value="PPTC7"/>
</dbReference>
<comment type="catalytic activity">
    <reaction evidence="1">
        <text>O-phospho-L-threonyl-[protein] + H2O = L-threonyl-[protein] + phosphate</text>
        <dbReference type="Rhea" id="RHEA:47004"/>
        <dbReference type="Rhea" id="RHEA-COMP:11060"/>
        <dbReference type="Rhea" id="RHEA-COMP:11605"/>
        <dbReference type="ChEBI" id="CHEBI:15377"/>
        <dbReference type="ChEBI" id="CHEBI:30013"/>
        <dbReference type="ChEBI" id="CHEBI:43474"/>
        <dbReference type="ChEBI" id="CHEBI:61977"/>
        <dbReference type="EC" id="3.1.3.16"/>
    </reaction>
</comment>
<reference evidence="2" key="1">
    <citation type="journal article" date="2014" name="Nat. Commun.">
        <title>The tobacco genome sequence and its comparison with those of tomato and potato.</title>
        <authorList>
            <person name="Sierro N."/>
            <person name="Battey J.N."/>
            <person name="Ouadi S."/>
            <person name="Bakaher N."/>
            <person name="Bovet L."/>
            <person name="Willig A."/>
            <person name="Goepfert S."/>
            <person name="Peitsch M.C."/>
            <person name="Ivanov N.V."/>
        </authorList>
    </citation>
    <scope>NUCLEOTIDE SEQUENCE [LARGE SCALE GENOMIC DNA]</scope>
</reference>
<dbReference type="RefSeq" id="XP_016510087.1">
    <property type="nucleotide sequence ID" value="XM_016654601.1"/>
</dbReference>
<evidence type="ECO:0000313" key="3">
    <source>
        <dbReference type="RefSeq" id="XP_016510087.1"/>
    </source>
</evidence>
<keyword evidence="1" id="KW-0460">Magnesium</keyword>
<reference evidence="3" key="2">
    <citation type="submission" date="2025-08" db="UniProtKB">
        <authorList>
            <consortium name="RefSeq"/>
        </authorList>
    </citation>
    <scope>IDENTIFICATION</scope>
</reference>
<keyword evidence="1" id="KW-0464">Manganese</keyword>
<dbReference type="PaxDb" id="4097-A0A1S4D9J7"/>
<comment type="similarity">
    <text evidence="1">Belongs to the PP2C family.</text>
</comment>
<protein>
    <recommendedName>
        <fullName evidence="1">Protein phosphatase</fullName>
        <ecNumber evidence="1">3.1.3.16</ecNumber>
    </recommendedName>
</protein>
<gene>
    <name evidence="3" type="primary">LOC107827461</name>
</gene>
<dbReference type="PANTHER" id="PTHR12320:SF81">
    <property type="entry name" value="PROTEIN PHOSPHATASE 2C 23-RELATED"/>
    <property type="match status" value="1"/>
</dbReference>
<dbReference type="OrthoDB" id="60843at2759"/>
<comment type="cofactor">
    <cofactor evidence="1">
        <name>Mg(2+)</name>
        <dbReference type="ChEBI" id="CHEBI:18420"/>
    </cofactor>
</comment>
<keyword evidence="1" id="KW-0479">Metal-binding</keyword>
<dbReference type="InterPro" id="IPR001932">
    <property type="entry name" value="PPM-type_phosphatase-like_dom"/>
</dbReference>
<organism evidence="2 3">
    <name type="scientific">Nicotiana tabacum</name>
    <name type="common">Common tobacco</name>
    <dbReference type="NCBI Taxonomy" id="4097"/>
    <lineage>
        <taxon>Eukaryota</taxon>
        <taxon>Viridiplantae</taxon>
        <taxon>Streptophyta</taxon>
        <taxon>Embryophyta</taxon>
        <taxon>Tracheophyta</taxon>
        <taxon>Spermatophyta</taxon>
        <taxon>Magnoliopsida</taxon>
        <taxon>eudicotyledons</taxon>
        <taxon>Gunneridae</taxon>
        <taxon>Pentapetalae</taxon>
        <taxon>asterids</taxon>
        <taxon>lamiids</taxon>
        <taxon>Solanales</taxon>
        <taxon>Solanaceae</taxon>
        <taxon>Nicotianoideae</taxon>
        <taxon>Nicotianeae</taxon>
        <taxon>Nicotiana</taxon>
    </lineage>
</organism>
<dbReference type="SMR" id="A0A1S4D9J7"/>
<dbReference type="GeneID" id="107827461"/>
<keyword evidence="1" id="KW-0904">Protein phosphatase</keyword>